<proteinExistence type="predicted"/>
<accession>A0A927AYX4</accession>
<keyword evidence="1" id="KW-0732">Signal</keyword>
<organism evidence="2 3">
    <name type="scientific">Spirosoma validum</name>
    <dbReference type="NCBI Taxonomy" id="2771355"/>
    <lineage>
        <taxon>Bacteria</taxon>
        <taxon>Pseudomonadati</taxon>
        <taxon>Bacteroidota</taxon>
        <taxon>Cytophagia</taxon>
        <taxon>Cytophagales</taxon>
        <taxon>Cytophagaceae</taxon>
        <taxon>Spirosoma</taxon>
    </lineage>
</organism>
<dbReference type="InterPro" id="IPR007815">
    <property type="entry name" value="Emycin_Estase"/>
</dbReference>
<dbReference type="GO" id="GO:0046677">
    <property type="term" value="P:response to antibiotic"/>
    <property type="evidence" value="ECO:0007669"/>
    <property type="project" value="InterPro"/>
</dbReference>
<evidence type="ECO:0000256" key="1">
    <source>
        <dbReference type="SAM" id="SignalP"/>
    </source>
</evidence>
<dbReference type="AlphaFoldDB" id="A0A927AYX4"/>
<gene>
    <name evidence="2" type="ORF">IC230_05505</name>
</gene>
<dbReference type="Gene3D" id="2.60.120.380">
    <property type="match status" value="1"/>
</dbReference>
<dbReference type="Gene3D" id="3.30.1870.10">
    <property type="entry name" value="EreA-like, domain 2"/>
    <property type="match status" value="1"/>
</dbReference>
<feature type="signal peptide" evidence="1">
    <location>
        <begin position="1"/>
        <end position="18"/>
    </location>
</feature>
<sequence>MRLLFFLLALSTISPAQSIQRESQPLEQGKPIGRDLKVAQTHAYTINLSKGQFLGATVNQQGIDVLIRIFGPGGGKVAEIDSPNGDQGDEPIALEAKAAGTYRIEVSSLEKDATPGRYGISVDEILSAQVYAARVAEKLRKQKAVIGWLKTNAIPLKTVEAGNDVLDLQPLKQTLKDVRYVGLGEATHGTREFFQVKHRLLEFLVREMDFRVFAIEGSYAALQNINDYVMGKTDDGTKALDSQGFWTWNTEEVRAMMDWARQYNAGVSEAKRVKFVGFDIQFNQSGKDKLLDYLKRVAPERFDSTTAFFRTNLDSLNSALSTPDQQKNMQTTLKNLQNNYNDLFIFLELNGPALVAKSSQAEYEQMREYARVLMQYLDSYSRQTSAGVSARDVYMADNFRRLVDREPAGTRFVIWAHNGHIATDNNGFFMPTGAYLRQLYGNAYYAFGFSFNQGSFQAREAQPKDPLKRMLMAFTTNPAPEGTIDWYLAQTGPKTFIVDFRSPSKNADINAWLTTSQLMRSIGSVYASGAEQNFFQPTTLSQRYDGLLFIDTTTRARPNPSVKNVLGSTTK</sequence>
<feature type="chain" id="PRO_5037390639" evidence="1">
    <location>
        <begin position="19"/>
        <end position="571"/>
    </location>
</feature>
<dbReference type="InterPro" id="IPR052036">
    <property type="entry name" value="Hydrolase/PRTase-associated"/>
</dbReference>
<dbReference type="CDD" id="cd14728">
    <property type="entry name" value="Ere-like"/>
    <property type="match status" value="1"/>
</dbReference>
<dbReference type="Gene3D" id="1.20.1440.30">
    <property type="entry name" value="Biosynthetic Protein domain"/>
    <property type="match status" value="1"/>
</dbReference>
<keyword evidence="3" id="KW-1185">Reference proteome</keyword>
<evidence type="ECO:0000313" key="2">
    <source>
        <dbReference type="EMBL" id="MBD2752338.1"/>
    </source>
</evidence>
<dbReference type="SUPFAM" id="SSF159501">
    <property type="entry name" value="EreA/ChaN-like"/>
    <property type="match status" value="1"/>
</dbReference>
<dbReference type="Pfam" id="PF05139">
    <property type="entry name" value="Erythro_esteras"/>
    <property type="match status" value="1"/>
</dbReference>
<name>A0A927AYX4_9BACT</name>
<evidence type="ECO:0000313" key="3">
    <source>
        <dbReference type="Proteomes" id="UP000653797"/>
    </source>
</evidence>
<dbReference type="EMBL" id="JACXAA010000002">
    <property type="protein sequence ID" value="MBD2752338.1"/>
    <property type="molecule type" value="Genomic_DNA"/>
</dbReference>
<protein>
    <submittedName>
        <fullName evidence="2">Erythromycin esterase family protein</fullName>
    </submittedName>
</protein>
<reference evidence="2" key="1">
    <citation type="submission" date="2020-09" db="EMBL/GenBank/DDBJ databases">
        <authorList>
            <person name="Kim M.K."/>
        </authorList>
    </citation>
    <scope>NUCLEOTIDE SEQUENCE</scope>
    <source>
        <strain evidence="2">BT704</strain>
    </source>
</reference>
<dbReference type="Proteomes" id="UP000653797">
    <property type="component" value="Unassembled WGS sequence"/>
</dbReference>
<comment type="caution">
    <text evidence="2">The sequence shown here is derived from an EMBL/GenBank/DDBJ whole genome shotgun (WGS) entry which is preliminary data.</text>
</comment>
<dbReference type="RefSeq" id="WP_191037985.1">
    <property type="nucleotide sequence ID" value="NZ_JACXAA010000002.1"/>
</dbReference>
<dbReference type="PANTHER" id="PTHR31299:SF0">
    <property type="entry name" value="ESTERASE, PUTATIVE (AFU_ORTHOLOGUE AFUA_1G05850)-RELATED"/>
    <property type="match status" value="1"/>
</dbReference>
<dbReference type="PANTHER" id="PTHR31299">
    <property type="entry name" value="ESTERASE, PUTATIVE (AFU_ORTHOLOGUE AFUA_1G05850)-RELATED"/>
    <property type="match status" value="1"/>
</dbReference>
<dbReference type="Gene3D" id="3.40.1660.10">
    <property type="entry name" value="EreA-like (biosynthetic domain)"/>
    <property type="match status" value="1"/>
</dbReference>